<proteinExistence type="predicted"/>
<evidence type="ECO:0000313" key="1">
    <source>
        <dbReference type="EMBL" id="WAJ28524.1"/>
    </source>
</evidence>
<accession>A0ACD4NNQ7</accession>
<organism evidence="1 2">
    <name type="scientific">Antarcticirhabdus aurantiaca</name>
    <dbReference type="NCBI Taxonomy" id="2606717"/>
    <lineage>
        <taxon>Bacteria</taxon>
        <taxon>Pseudomonadati</taxon>
        <taxon>Pseudomonadota</taxon>
        <taxon>Alphaproteobacteria</taxon>
        <taxon>Hyphomicrobiales</taxon>
        <taxon>Aurantimonadaceae</taxon>
        <taxon>Antarcticirhabdus</taxon>
    </lineage>
</organism>
<dbReference type="EMBL" id="CP113520">
    <property type="protein sequence ID" value="WAJ28524.1"/>
    <property type="molecule type" value="Genomic_DNA"/>
</dbReference>
<sequence>MAEAASDARLEKPAGRPHPPRWLGPLVAVAVLTLAAALLLRTLGNYSAARLAASIEAASLARLGAAALFAALSYLCLGLFDWLALRYAGRPQPWRRAALASFCALSIGHNLGFAALSSGAVRYRFYSRFGLSAGEVARVIVFCGATVGLGLLGLAALVFLGRPGLVSSLTGLPEPAVLGLGAGCAALVCAYLALAALARRPLRLRAWSLRMPGFRLALAQLSVGTLNFALVAACLHQALSAVATVSYPQATAAYLLANAGILVSHVPGGIGVLEAVVTFLLPNADIIAGLLLFRLVYYLVPLALGGATFALTEILARRARRLSASAGPAGAARRRA</sequence>
<name>A0ACD4NNQ7_9HYPH</name>
<gene>
    <name evidence="1" type="ORF">OXU80_27610</name>
</gene>
<reference evidence="1" key="1">
    <citation type="submission" date="2022-11" db="EMBL/GenBank/DDBJ databases">
        <title>beta-Carotene-producing bacterium, Jeongeuplla avenae sp. nov., alleviates the salt stress of Arabidopsis seedlings.</title>
        <authorList>
            <person name="Jiang L."/>
            <person name="Lee J."/>
        </authorList>
    </citation>
    <scope>NUCLEOTIDE SEQUENCE</scope>
    <source>
        <strain evidence="1">DY_R2A_6</strain>
    </source>
</reference>
<keyword evidence="2" id="KW-1185">Reference proteome</keyword>
<protein>
    <submittedName>
        <fullName evidence="1">Lysylphosphatidylglycerol synthase domain-containing protein</fullName>
    </submittedName>
</protein>
<dbReference type="Proteomes" id="UP001163223">
    <property type="component" value="Chromosome"/>
</dbReference>
<evidence type="ECO:0000313" key="2">
    <source>
        <dbReference type="Proteomes" id="UP001163223"/>
    </source>
</evidence>